<keyword evidence="2" id="KW-1185">Reference proteome</keyword>
<name>A0A1G8LU01_9BACL</name>
<dbReference type="Proteomes" id="UP000199050">
    <property type="component" value="Unassembled WGS sequence"/>
</dbReference>
<evidence type="ECO:0000313" key="1">
    <source>
        <dbReference type="EMBL" id="SDI59126.1"/>
    </source>
</evidence>
<dbReference type="RefSeq" id="WP_090713658.1">
    <property type="nucleotide sequence ID" value="NZ_CBCSKY010000047.1"/>
</dbReference>
<dbReference type="AlphaFoldDB" id="A0A1G8LU01"/>
<organism evidence="1 2">
    <name type="scientific">Paenibacillus typhae</name>
    <dbReference type="NCBI Taxonomy" id="1174501"/>
    <lineage>
        <taxon>Bacteria</taxon>
        <taxon>Bacillati</taxon>
        <taxon>Bacillota</taxon>
        <taxon>Bacilli</taxon>
        <taxon>Bacillales</taxon>
        <taxon>Paenibacillaceae</taxon>
        <taxon>Paenibacillus</taxon>
    </lineage>
</organism>
<dbReference type="EMBL" id="FNDX01000006">
    <property type="protein sequence ID" value="SDI59126.1"/>
    <property type="molecule type" value="Genomic_DNA"/>
</dbReference>
<evidence type="ECO:0000313" key="2">
    <source>
        <dbReference type="Proteomes" id="UP000199050"/>
    </source>
</evidence>
<proteinExistence type="predicted"/>
<accession>A0A1G8LU01</accession>
<dbReference type="OrthoDB" id="2570357at2"/>
<gene>
    <name evidence="1" type="ORF">SAMN05216192_106240</name>
</gene>
<reference evidence="2" key="1">
    <citation type="submission" date="2016-10" db="EMBL/GenBank/DDBJ databases">
        <authorList>
            <person name="Varghese N."/>
            <person name="Submissions S."/>
        </authorList>
    </citation>
    <scope>NUCLEOTIDE SEQUENCE [LARGE SCALE GENOMIC DNA]</scope>
    <source>
        <strain evidence="2">CGMCC 1.11012</strain>
    </source>
</reference>
<sequence length="224" mass="25224">MNNDEMVYLARFLFPEAPAHGKEVSGLLQMAGSAERICRLKYCEGEHTQDLCLQVFKERTIISSIQEEDPFGYELTEPAKVKRACFYLFNCPEQMEGIPCSDAPALQMSRSRFEELKAQAATYTLYTLAECLNAETGDLLRSAQLARVLKYRTADGELRLCSRSTDSWVFQHAGYIEDASGGWLLRMSCESAEDWIVAVPASKAEVCLALYEWMLHASHAVNPE</sequence>
<protein>
    <submittedName>
        <fullName evidence="1">Uncharacterized protein</fullName>
    </submittedName>
</protein>